<evidence type="ECO:0000313" key="1">
    <source>
        <dbReference type="EMBL" id="MEA5426819.1"/>
    </source>
</evidence>
<evidence type="ECO:0000313" key="2">
    <source>
        <dbReference type="Proteomes" id="UP001302222"/>
    </source>
</evidence>
<name>A0ABU5SIG4_9BACT</name>
<keyword evidence="2" id="KW-1185">Reference proteome</keyword>
<organism evidence="1 2">
    <name type="scientific">Arcicella lustrica</name>
    <dbReference type="NCBI Taxonomy" id="2984196"/>
    <lineage>
        <taxon>Bacteria</taxon>
        <taxon>Pseudomonadati</taxon>
        <taxon>Bacteroidota</taxon>
        <taxon>Cytophagia</taxon>
        <taxon>Cytophagales</taxon>
        <taxon>Flectobacillaceae</taxon>
        <taxon>Arcicella</taxon>
    </lineage>
</organism>
<reference evidence="1 2" key="1">
    <citation type="submission" date="2023-12" db="EMBL/GenBank/DDBJ databases">
        <title>Novel species of the genus Arcicella isolated from rivers.</title>
        <authorList>
            <person name="Lu H."/>
        </authorList>
    </citation>
    <scope>NUCLEOTIDE SEQUENCE [LARGE SCALE GENOMIC DNA]</scope>
    <source>
        <strain evidence="1 2">DC25W</strain>
    </source>
</reference>
<proteinExistence type="predicted"/>
<dbReference type="Proteomes" id="UP001302222">
    <property type="component" value="Unassembled WGS sequence"/>
</dbReference>
<comment type="caution">
    <text evidence="1">The sequence shown here is derived from an EMBL/GenBank/DDBJ whole genome shotgun (WGS) entry which is preliminary data.</text>
</comment>
<dbReference type="RefSeq" id="WP_323258255.1">
    <property type="nucleotide sequence ID" value="NZ_JAYGIM010000007.1"/>
</dbReference>
<gene>
    <name evidence="1" type="ORF">VB798_09565</name>
</gene>
<sequence length="98" mass="11650">MELLNLYYYKVKTDNGKNALILAFEKLDLPRAVFERMKDDCGFIEDSLTEMSLFSFTVECFNNPLYEVFCRVYKSKDQAPLLNVYKIKEQQTFNSFFK</sequence>
<protein>
    <submittedName>
        <fullName evidence="1">Uncharacterized protein</fullName>
    </submittedName>
</protein>
<accession>A0ABU5SIG4</accession>
<dbReference type="EMBL" id="JAYGIM010000007">
    <property type="protein sequence ID" value="MEA5426819.1"/>
    <property type="molecule type" value="Genomic_DNA"/>
</dbReference>